<dbReference type="Pfam" id="PF00023">
    <property type="entry name" value="Ank"/>
    <property type="match status" value="1"/>
</dbReference>
<reference evidence="4 5" key="1">
    <citation type="submission" date="2021-06" db="EMBL/GenBank/DDBJ databases">
        <authorList>
            <person name="Palmer J.M."/>
        </authorList>
    </citation>
    <scope>NUCLEOTIDE SEQUENCE [LARGE SCALE GENOMIC DNA]</scope>
    <source>
        <strain evidence="4 5">CL_MEX2019</strain>
        <tissue evidence="4">Muscle</tissue>
    </source>
</reference>
<dbReference type="InterPro" id="IPR036770">
    <property type="entry name" value="Ankyrin_rpt-contain_sf"/>
</dbReference>
<dbReference type="PANTHER" id="PTHR24173:SF74">
    <property type="entry name" value="ANKYRIN REPEAT DOMAIN-CONTAINING PROTEIN 16"/>
    <property type="match status" value="1"/>
</dbReference>
<name>A0ABU7E1Q2_9TELE</name>
<feature type="repeat" description="ANK" evidence="3">
    <location>
        <begin position="117"/>
        <end position="149"/>
    </location>
</feature>
<dbReference type="EMBL" id="JAHUTJ010042316">
    <property type="protein sequence ID" value="MED6280961.1"/>
    <property type="molecule type" value="Genomic_DNA"/>
</dbReference>
<keyword evidence="2 3" id="KW-0040">ANK repeat</keyword>
<feature type="repeat" description="ANK" evidence="3">
    <location>
        <begin position="51"/>
        <end position="83"/>
    </location>
</feature>
<sequence length="271" mass="29443">MAIREPEFNLSSDLSLQEQETPLHCAAWHGYSAVARTLCQVGCHVDAKNREGESPLLTASARGFVDIVECLVEHKADLEATDKDGHTALHLAVRRCQVEVVRCLLRQRCHLDQQDRHGNTPLHIACKDGNLAIVTAMCNAKASLDLPNKRVAGKLVPISSSLWATGGVHPGLVASPTQGSTQTAMHTLIHTPKGNLERPIILTGMSLDCGRKLEYPVRTHACTGENMQTLCRKTPGRDLLAASYQLCHRAAILAEGNKTNSPFPLPAFPND</sequence>
<dbReference type="PROSITE" id="PS50088">
    <property type="entry name" value="ANK_REPEAT"/>
    <property type="match status" value="4"/>
</dbReference>
<evidence type="ECO:0000313" key="4">
    <source>
        <dbReference type="EMBL" id="MED6280961.1"/>
    </source>
</evidence>
<organism evidence="4 5">
    <name type="scientific">Characodon lateralis</name>
    <dbReference type="NCBI Taxonomy" id="208331"/>
    <lineage>
        <taxon>Eukaryota</taxon>
        <taxon>Metazoa</taxon>
        <taxon>Chordata</taxon>
        <taxon>Craniata</taxon>
        <taxon>Vertebrata</taxon>
        <taxon>Euteleostomi</taxon>
        <taxon>Actinopterygii</taxon>
        <taxon>Neopterygii</taxon>
        <taxon>Teleostei</taxon>
        <taxon>Neoteleostei</taxon>
        <taxon>Acanthomorphata</taxon>
        <taxon>Ovalentaria</taxon>
        <taxon>Atherinomorphae</taxon>
        <taxon>Cyprinodontiformes</taxon>
        <taxon>Goodeidae</taxon>
        <taxon>Characodon</taxon>
    </lineage>
</organism>
<keyword evidence="5" id="KW-1185">Reference proteome</keyword>
<proteinExistence type="predicted"/>
<dbReference type="Pfam" id="PF12796">
    <property type="entry name" value="Ank_2"/>
    <property type="match status" value="1"/>
</dbReference>
<dbReference type="InterPro" id="IPR002110">
    <property type="entry name" value="Ankyrin_rpt"/>
</dbReference>
<evidence type="ECO:0000256" key="2">
    <source>
        <dbReference type="ARBA" id="ARBA00023043"/>
    </source>
</evidence>
<gene>
    <name evidence="4" type="ORF">CHARACLAT_016442</name>
</gene>
<protein>
    <submittedName>
        <fullName evidence="4">Uncharacterized protein</fullName>
    </submittedName>
</protein>
<evidence type="ECO:0000313" key="5">
    <source>
        <dbReference type="Proteomes" id="UP001352852"/>
    </source>
</evidence>
<feature type="repeat" description="ANK" evidence="3">
    <location>
        <begin position="18"/>
        <end position="50"/>
    </location>
</feature>
<dbReference type="Gene3D" id="1.25.40.20">
    <property type="entry name" value="Ankyrin repeat-containing domain"/>
    <property type="match status" value="2"/>
</dbReference>
<keyword evidence="1" id="KW-0677">Repeat</keyword>
<feature type="repeat" description="ANK" evidence="3">
    <location>
        <begin position="84"/>
        <end position="116"/>
    </location>
</feature>
<evidence type="ECO:0000256" key="1">
    <source>
        <dbReference type="ARBA" id="ARBA00022737"/>
    </source>
</evidence>
<dbReference type="SUPFAM" id="SSF48403">
    <property type="entry name" value="Ankyrin repeat"/>
    <property type="match status" value="1"/>
</dbReference>
<evidence type="ECO:0000256" key="3">
    <source>
        <dbReference type="PROSITE-ProRule" id="PRU00023"/>
    </source>
</evidence>
<accession>A0ABU7E1Q2</accession>
<comment type="caution">
    <text evidence="4">The sequence shown here is derived from an EMBL/GenBank/DDBJ whole genome shotgun (WGS) entry which is preliminary data.</text>
</comment>
<dbReference type="Proteomes" id="UP001352852">
    <property type="component" value="Unassembled WGS sequence"/>
</dbReference>
<dbReference type="PROSITE" id="PS50297">
    <property type="entry name" value="ANK_REP_REGION"/>
    <property type="match status" value="4"/>
</dbReference>
<dbReference type="SMART" id="SM00248">
    <property type="entry name" value="ANK"/>
    <property type="match status" value="4"/>
</dbReference>
<dbReference type="PANTHER" id="PTHR24173">
    <property type="entry name" value="ANKYRIN REPEAT CONTAINING"/>
    <property type="match status" value="1"/>
</dbReference>